<sequence>MAGAAASSPDSQQLPKFQVNSVQMESFSELLGHLRVSHERIRPRISIRCISASRLFQVAPDEVRHLVRQASSVSSDGEGSLSGDSAATWGASSVRGAPSVTSVAGPVVSGSTGFVEGLGPGQIVGRQALSSPSLGDIQMSFCDRKGNLEVEVIRARGLQPPKIGPNALPAPCVKVYLVRTTGAGSSDAGQSPQGGGGAGHPPSSTQAIVAKAKTTAARRTLDPLFQQQLIFHEDYRGCLLQVTVWGDYGSGDRSAERPRTDRNDGKAFMGMAQIALDDLDLGRIVIGWYKLFNPTSVVNTASQEPQ</sequence>
<dbReference type="GO" id="GO:0048788">
    <property type="term" value="C:cytoskeleton of presynaptic active zone"/>
    <property type="evidence" value="ECO:0007669"/>
    <property type="project" value="TreeGrafter"/>
</dbReference>
<dbReference type="InterPro" id="IPR035892">
    <property type="entry name" value="C2_domain_sf"/>
</dbReference>
<dbReference type="InParanoid" id="A0A1V9XEB1"/>
<reference evidence="5 6" key="1">
    <citation type="journal article" date="2017" name="Gigascience">
        <title>Draft genome of the honey bee ectoparasitic mite, Tropilaelaps mercedesae, is shaped by the parasitic life history.</title>
        <authorList>
            <person name="Dong X."/>
            <person name="Armstrong S.D."/>
            <person name="Xia D."/>
            <person name="Makepeace B.L."/>
            <person name="Darby A.C."/>
            <person name="Kadowaki T."/>
        </authorList>
    </citation>
    <scope>NUCLEOTIDE SEQUENCE [LARGE SCALE GENOMIC DNA]</scope>
    <source>
        <strain evidence="5">Wuxi-XJTLU</strain>
    </source>
</reference>
<comment type="caution">
    <text evidence="5">The sequence shown here is derived from an EMBL/GenBank/DDBJ whole genome shotgun (WGS) entry which is preliminary data.</text>
</comment>
<dbReference type="GO" id="GO:0044325">
    <property type="term" value="F:transmembrane transporter binding"/>
    <property type="evidence" value="ECO:0007669"/>
    <property type="project" value="TreeGrafter"/>
</dbReference>
<protein>
    <recommendedName>
        <fullName evidence="4">C2 domain-containing protein</fullName>
    </recommendedName>
</protein>
<evidence type="ECO:0000313" key="5">
    <source>
        <dbReference type="EMBL" id="OQR71885.1"/>
    </source>
</evidence>
<dbReference type="EMBL" id="MNPL01013233">
    <property type="protein sequence ID" value="OQR71885.1"/>
    <property type="molecule type" value="Genomic_DNA"/>
</dbReference>
<evidence type="ECO:0000313" key="6">
    <source>
        <dbReference type="Proteomes" id="UP000192247"/>
    </source>
</evidence>
<evidence type="ECO:0000256" key="3">
    <source>
        <dbReference type="SAM" id="MobiDB-lite"/>
    </source>
</evidence>
<gene>
    <name evidence="5" type="ORF">BIW11_10717</name>
</gene>
<dbReference type="Gene3D" id="2.60.40.150">
    <property type="entry name" value="C2 domain"/>
    <property type="match status" value="1"/>
</dbReference>
<dbReference type="GO" id="GO:0042391">
    <property type="term" value="P:regulation of membrane potential"/>
    <property type="evidence" value="ECO:0007669"/>
    <property type="project" value="TreeGrafter"/>
</dbReference>
<dbReference type="GO" id="GO:0048791">
    <property type="term" value="P:calcium ion-regulated exocytosis of neurotransmitter"/>
    <property type="evidence" value="ECO:0007669"/>
    <property type="project" value="TreeGrafter"/>
</dbReference>
<dbReference type="GO" id="GO:0048167">
    <property type="term" value="P:regulation of synaptic plasticity"/>
    <property type="evidence" value="ECO:0007669"/>
    <property type="project" value="TreeGrafter"/>
</dbReference>
<dbReference type="SUPFAM" id="SSF49562">
    <property type="entry name" value="C2 domain (Calcium/lipid-binding domain, CaLB)"/>
    <property type="match status" value="1"/>
</dbReference>
<dbReference type="InterPro" id="IPR039032">
    <property type="entry name" value="Rim-like"/>
</dbReference>
<dbReference type="InterPro" id="IPR000008">
    <property type="entry name" value="C2_dom"/>
</dbReference>
<feature type="region of interest" description="Disordered" evidence="3">
    <location>
        <begin position="183"/>
        <end position="204"/>
    </location>
</feature>
<comment type="subcellular location">
    <subcellularLocation>
        <location evidence="2">Synapse</location>
    </subcellularLocation>
</comment>
<dbReference type="PANTHER" id="PTHR12157">
    <property type="entry name" value="REGULATING SYNAPTIC MEMBRANE EXOCYTOSIS PROTEIN"/>
    <property type="match status" value="1"/>
</dbReference>
<feature type="domain" description="C2" evidence="4">
    <location>
        <begin position="133"/>
        <end position="289"/>
    </location>
</feature>
<accession>A0A1V9XEB1</accession>
<dbReference type="Proteomes" id="UP000192247">
    <property type="component" value="Unassembled WGS sequence"/>
</dbReference>
<dbReference type="PANTHER" id="PTHR12157:SF21">
    <property type="entry name" value="RAB3 INTERACTING MOLECULE, ISOFORM F"/>
    <property type="match status" value="1"/>
</dbReference>
<dbReference type="STRING" id="418985.A0A1V9XEB1"/>
<evidence type="ECO:0000256" key="2">
    <source>
        <dbReference type="ARBA" id="ARBA00034103"/>
    </source>
</evidence>
<dbReference type="GO" id="GO:0031267">
    <property type="term" value="F:small GTPase binding"/>
    <property type="evidence" value="ECO:0007669"/>
    <property type="project" value="InterPro"/>
</dbReference>
<keyword evidence="6" id="KW-1185">Reference proteome</keyword>
<dbReference type="PROSITE" id="PS50004">
    <property type="entry name" value="C2"/>
    <property type="match status" value="1"/>
</dbReference>
<evidence type="ECO:0000256" key="1">
    <source>
        <dbReference type="ARBA" id="ARBA00023018"/>
    </source>
</evidence>
<evidence type="ECO:0000259" key="4">
    <source>
        <dbReference type="PROSITE" id="PS50004"/>
    </source>
</evidence>
<dbReference type="AlphaFoldDB" id="A0A1V9XEB1"/>
<dbReference type="GO" id="GO:0050806">
    <property type="term" value="P:positive regulation of synaptic transmission"/>
    <property type="evidence" value="ECO:0007669"/>
    <property type="project" value="TreeGrafter"/>
</dbReference>
<name>A0A1V9XEB1_9ACAR</name>
<organism evidence="5 6">
    <name type="scientific">Tropilaelaps mercedesae</name>
    <dbReference type="NCBI Taxonomy" id="418985"/>
    <lineage>
        <taxon>Eukaryota</taxon>
        <taxon>Metazoa</taxon>
        <taxon>Ecdysozoa</taxon>
        <taxon>Arthropoda</taxon>
        <taxon>Chelicerata</taxon>
        <taxon>Arachnida</taxon>
        <taxon>Acari</taxon>
        <taxon>Parasitiformes</taxon>
        <taxon>Mesostigmata</taxon>
        <taxon>Gamasina</taxon>
        <taxon>Dermanyssoidea</taxon>
        <taxon>Laelapidae</taxon>
        <taxon>Tropilaelaps</taxon>
    </lineage>
</organism>
<keyword evidence="1" id="KW-0770">Synapse</keyword>
<proteinExistence type="predicted"/>
<dbReference type="SMART" id="SM00239">
    <property type="entry name" value="C2"/>
    <property type="match status" value="1"/>
</dbReference>
<dbReference type="OrthoDB" id="420032at2759"/>
<dbReference type="Pfam" id="PF00168">
    <property type="entry name" value="C2"/>
    <property type="match status" value="2"/>
</dbReference>
<dbReference type="GO" id="GO:0042734">
    <property type="term" value="C:presynaptic membrane"/>
    <property type="evidence" value="ECO:0007669"/>
    <property type="project" value="TreeGrafter"/>
</dbReference>